<dbReference type="PATRIC" id="fig|1395516.4.peg.3576"/>
<evidence type="ECO:0000256" key="1">
    <source>
        <dbReference type="SAM" id="Coils"/>
    </source>
</evidence>
<keyword evidence="1" id="KW-0175">Coiled coil</keyword>
<name>V8R5Y3_9PSED</name>
<organism evidence="3 4">
    <name type="scientific">Pseudomonas moraviensis R28-S</name>
    <dbReference type="NCBI Taxonomy" id="1395516"/>
    <lineage>
        <taxon>Bacteria</taxon>
        <taxon>Pseudomonadati</taxon>
        <taxon>Pseudomonadota</taxon>
        <taxon>Gammaproteobacteria</taxon>
        <taxon>Pseudomonadales</taxon>
        <taxon>Pseudomonadaceae</taxon>
        <taxon>Pseudomonas</taxon>
    </lineage>
</organism>
<dbReference type="RefSeq" id="WP_024013602.1">
    <property type="nucleotide sequence ID" value="NZ_CM002330.1"/>
</dbReference>
<feature type="coiled-coil region" evidence="1">
    <location>
        <begin position="85"/>
        <end position="112"/>
    </location>
</feature>
<protein>
    <submittedName>
        <fullName evidence="3">Uncharacterized protein</fullName>
    </submittedName>
</protein>
<dbReference type="EMBL" id="AYMZ01000007">
    <property type="protein sequence ID" value="ETF07038.1"/>
    <property type="molecule type" value="Genomic_DNA"/>
</dbReference>
<dbReference type="AlphaFoldDB" id="V8R5Y3"/>
<dbReference type="Proteomes" id="UP000024771">
    <property type="component" value="Chromosome"/>
</dbReference>
<keyword evidence="2" id="KW-0812">Transmembrane</keyword>
<keyword evidence="2" id="KW-1133">Transmembrane helix</keyword>
<evidence type="ECO:0000313" key="4">
    <source>
        <dbReference type="Proteomes" id="UP000024771"/>
    </source>
</evidence>
<reference evidence="3 4" key="1">
    <citation type="journal article" date="2014" name="Genome Announc.">
        <title>Draft Genome Sequence of Pseudomonas moraviensis R28-S.</title>
        <authorList>
            <person name="Hunter S.S."/>
            <person name="Yano H."/>
            <person name="Loftie-Eaton W."/>
            <person name="Hughes J."/>
            <person name="De Gelder L."/>
            <person name="Stragier P."/>
            <person name="De Vos P."/>
            <person name="Settles M.L."/>
            <person name="Top E.M."/>
        </authorList>
    </citation>
    <scope>NUCLEOTIDE SEQUENCE [LARGE SCALE GENOMIC DNA]</scope>
    <source>
        <strain evidence="4">R28</strain>
    </source>
</reference>
<feature type="transmembrane region" description="Helical" evidence="2">
    <location>
        <begin position="12"/>
        <end position="31"/>
    </location>
</feature>
<comment type="caution">
    <text evidence="3">The sequence shown here is derived from an EMBL/GenBank/DDBJ whole genome shotgun (WGS) entry which is preliminary data.</text>
</comment>
<evidence type="ECO:0000313" key="3">
    <source>
        <dbReference type="EMBL" id="ETF07038.1"/>
    </source>
</evidence>
<accession>V8R5Y3</accession>
<sequence length="211" mass="22614">MAAGNAGNDAASWIAVVIAAAVAAGGSSWAIQLNNVSERDKKIEDLDKQITALREAGSWNIPTTIKSMKSASEEIMASLESRRVQEARANDIKRLQQENADLANKLKATTSDLASVQDGFRNLKSQLQGAAKQPMTIELGEGQSEDIIPGIAALGVKTIYSRSQVFGALGGQKYELRAGERSSLRIAEIDCRVYVKTITTDKATLSVTCDK</sequence>
<keyword evidence="2" id="KW-0472">Membrane</keyword>
<gene>
    <name evidence="3" type="ORF">PMO01_17625</name>
</gene>
<dbReference type="HOGENOM" id="CLU_1304021_0_0_6"/>
<evidence type="ECO:0000256" key="2">
    <source>
        <dbReference type="SAM" id="Phobius"/>
    </source>
</evidence>
<proteinExistence type="predicted"/>